<comment type="caution">
    <text evidence="1">The sequence shown here is derived from an EMBL/GenBank/DDBJ whole genome shotgun (WGS) entry which is preliminary data.</text>
</comment>
<accession>A0A0F9SYG7</accession>
<dbReference type="EMBL" id="LAZR01000334">
    <property type="protein sequence ID" value="KKN74005.1"/>
    <property type="molecule type" value="Genomic_DNA"/>
</dbReference>
<protein>
    <submittedName>
        <fullName evidence="1">Uncharacterized protein</fullName>
    </submittedName>
</protein>
<name>A0A0F9SYG7_9ZZZZ</name>
<proteinExistence type="predicted"/>
<sequence>MDIDSLTKLRREVIYMFRNNTIDPIELDNWITREPDYGACHICGKEEGCCECPFCEVCIDVKKVNEMYHEDVCVDCVKEEIKQRNK</sequence>
<reference evidence="1" key="1">
    <citation type="journal article" date="2015" name="Nature">
        <title>Complex archaea that bridge the gap between prokaryotes and eukaryotes.</title>
        <authorList>
            <person name="Spang A."/>
            <person name="Saw J.H."/>
            <person name="Jorgensen S.L."/>
            <person name="Zaremba-Niedzwiedzka K."/>
            <person name="Martijn J."/>
            <person name="Lind A.E."/>
            <person name="van Eijk R."/>
            <person name="Schleper C."/>
            <person name="Guy L."/>
            <person name="Ettema T.J."/>
        </authorList>
    </citation>
    <scope>NUCLEOTIDE SEQUENCE</scope>
</reference>
<evidence type="ECO:0000313" key="1">
    <source>
        <dbReference type="EMBL" id="KKN74005.1"/>
    </source>
</evidence>
<dbReference type="AlphaFoldDB" id="A0A0F9SYG7"/>
<organism evidence="1">
    <name type="scientific">marine sediment metagenome</name>
    <dbReference type="NCBI Taxonomy" id="412755"/>
    <lineage>
        <taxon>unclassified sequences</taxon>
        <taxon>metagenomes</taxon>
        <taxon>ecological metagenomes</taxon>
    </lineage>
</organism>
<gene>
    <name evidence="1" type="ORF">LCGC14_0395710</name>
</gene>